<name>A0AAN9Q7M9_CANGL</name>
<keyword evidence="3" id="KW-1185">Reference proteome</keyword>
<gene>
    <name evidence="2" type="ORF">VNO77_28122</name>
</gene>
<protein>
    <submittedName>
        <fullName evidence="2">Uncharacterized protein</fullName>
    </submittedName>
</protein>
<proteinExistence type="predicted"/>
<accession>A0AAN9Q7M9</accession>
<dbReference type="Proteomes" id="UP001367508">
    <property type="component" value="Unassembled WGS sequence"/>
</dbReference>
<reference evidence="2 3" key="1">
    <citation type="submission" date="2024-01" db="EMBL/GenBank/DDBJ databases">
        <title>The genomes of 5 underutilized Papilionoideae crops provide insights into root nodulation and disease resistanc.</title>
        <authorList>
            <person name="Jiang F."/>
        </authorList>
    </citation>
    <scope>NUCLEOTIDE SEQUENCE [LARGE SCALE GENOMIC DNA]</scope>
    <source>
        <strain evidence="2">LVBAO_FW01</strain>
        <tissue evidence="2">Leaves</tissue>
    </source>
</reference>
<evidence type="ECO:0000313" key="3">
    <source>
        <dbReference type="Proteomes" id="UP001367508"/>
    </source>
</evidence>
<sequence length="125" mass="14260">MGPMRVMQRRLWEQKSTIWQQCTKPFHTCFPFHTLHLPSPKPLPLFRRIFRPPCSSDLPPATSPPHALRSAQITTNTEPNQTNPASNLVVSFLSNPIASNPAPFSSDSKLQNKNRNHVVLTHWTR</sequence>
<feature type="region of interest" description="Disordered" evidence="1">
    <location>
        <begin position="56"/>
        <end position="86"/>
    </location>
</feature>
<dbReference type="AlphaFoldDB" id="A0AAN9Q7M9"/>
<comment type="caution">
    <text evidence="2">The sequence shown here is derived from an EMBL/GenBank/DDBJ whole genome shotgun (WGS) entry which is preliminary data.</text>
</comment>
<evidence type="ECO:0000313" key="2">
    <source>
        <dbReference type="EMBL" id="KAK7324514.1"/>
    </source>
</evidence>
<feature type="compositionally biased region" description="Polar residues" evidence="1">
    <location>
        <begin position="71"/>
        <end position="86"/>
    </location>
</feature>
<organism evidence="2 3">
    <name type="scientific">Canavalia gladiata</name>
    <name type="common">Sword bean</name>
    <name type="synonym">Dolichos gladiatus</name>
    <dbReference type="NCBI Taxonomy" id="3824"/>
    <lineage>
        <taxon>Eukaryota</taxon>
        <taxon>Viridiplantae</taxon>
        <taxon>Streptophyta</taxon>
        <taxon>Embryophyta</taxon>
        <taxon>Tracheophyta</taxon>
        <taxon>Spermatophyta</taxon>
        <taxon>Magnoliopsida</taxon>
        <taxon>eudicotyledons</taxon>
        <taxon>Gunneridae</taxon>
        <taxon>Pentapetalae</taxon>
        <taxon>rosids</taxon>
        <taxon>fabids</taxon>
        <taxon>Fabales</taxon>
        <taxon>Fabaceae</taxon>
        <taxon>Papilionoideae</taxon>
        <taxon>50 kb inversion clade</taxon>
        <taxon>NPAAA clade</taxon>
        <taxon>indigoferoid/millettioid clade</taxon>
        <taxon>Phaseoleae</taxon>
        <taxon>Canavalia</taxon>
    </lineage>
</organism>
<dbReference type="EMBL" id="JAYMYQ010000006">
    <property type="protein sequence ID" value="KAK7324514.1"/>
    <property type="molecule type" value="Genomic_DNA"/>
</dbReference>
<evidence type="ECO:0000256" key="1">
    <source>
        <dbReference type="SAM" id="MobiDB-lite"/>
    </source>
</evidence>